<evidence type="ECO:0000256" key="1">
    <source>
        <dbReference type="SAM" id="MobiDB-lite"/>
    </source>
</evidence>
<keyword evidence="3" id="KW-1185">Reference proteome</keyword>
<gene>
    <name evidence="2" type="ORF">H7B67_13645</name>
</gene>
<sequence length="581" mass="66113">MKRDEFDLRRREIVYLIARKAFQTELRDSGFWFHRDIRDNYYYASYLFAAAVDESLKAPFDKEAAKRKATGVLLNVLQLQDRDEKSETYGHWPLSLEPSPLEAKAHPLPAELMSVLMAYFFRTYASEFEPELRIAFAGAFRHIYASRFFVKGQKHFGHHDAKYTAAKLIYGQLFKDPELARDGHRELTATLAHIRENGMSEYGSLPWFWHWVQAFTAAWEMNEDPKIHGELEEMLDYLWNERSLYYLKGAWVGPHSRGWPHDMPKDSNVLFDYVQYGDFLLPEEMPRTEYAGVLFYEAPREARRLAMNRKEPAEVKRSARANRDSGGPIHKYVYITEHYAAGGAWERADEFDNEQLRWDVTLPLSDAEEDTINQAYFFHPGEGFADGDPRHQSGYAEVLYHRNAILALYPIPDGADSRVIGVLPKGRWLQEPRALFGQAENVYFSIHLMKEYRLEERKDRFEVTSGIGENGGAGGEETGDEEGSLSGGGATRSANGLAGANGIAMEVLSLEEAERLGIGSLEEFAELRGKAPIVFTVEAPGRLQADYTTLSGDRLRLALGESDKPARTVNGEAISFGEYRP</sequence>
<reference evidence="2 3" key="1">
    <citation type="submission" date="2020-08" db="EMBL/GenBank/DDBJ databases">
        <title>Cohnella phylogeny.</title>
        <authorList>
            <person name="Dunlap C."/>
        </authorList>
    </citation>
    <scope>NUCLEOTIDE SEQUENCE [LARGE SCALE GENOMIC DNA]</scope>
    <source>
        <strain evidence="2 3">DSM 25241</strain>
    </source>
</reference>
<dbReference type="RefSeq" id="WP_185120398.1">
    <property type="nucleotide sequence ID" value="NZ_JACJVQ010000011.1"/>
</dbReference>
<dbReference type="EMBL" id="JACJVQ010000011">
    <property type="protein sequence ID" value="MBB6635159.1"/>
    <property type="molecule type" value="Genomic_DNA"/>
</dbReference>
<proteinExistence type="predicted"/>
<accession>A0A841SW11</accession>
<dbReference type="AlphaFoldDB" id="A0A841SW11"/>
<evidence type="ECO:0000313" key="2">
    <source>
        <dbReference type="EMBL" id="MBB6635159.1"/>
    </source>
</evidence>
<dbReference type="Proteomes" id="UP000535838">
    <property type="component" value="Unassembled WGS sequence"/>
</dbReference>
<comment type="caution">
    <text evidence="2">The sequence shown here is derived from an EMBL/GenBank/DDBJ whole genome shotgun (WGS) entry which is preliminary data.</text>
</comment>
<evidence type="ECO:0000313" key="3">
    <source>
        <dbReference type="Proteomes" id="UP000535838"/>
    </source>
</evidence>
<protein>
    <recommendedName>
        <fullName evidence="4">DUF2264 domain-containing protein</fullName>
    </recommendedName>
</protein>
<feature type="region of interest" description="Disordered" evidence="1">
    <location>
        <begin position="464"/>
        <end position="492"/>
    </location>
</feature>
<evidence type="ECO:0008006" key="4">
    <source>
        <dbReference type="Google" id="ProtNLM"/>
    </source>
</evidence>
<organism evidence="2 3">
    <name type="scientific">Cohnella thailandensis</name>
    <dbReference type="NCBI Taxonomy" id="557557"/>
    <lineage>
        <taxon>Bacteria</taxon>
        <taxon>Bacillati</taxon>
        <taxon>Bacillota</taxon>
        <taxon>Bacilli</taxon>
        <taxon>Bacillales</taxon>
        <taxon>Paenibacillaceae</taxon>
        <taxon>Cohnella</taxon>
    </lineage>
</organism>
<name>A0A841SW11_9BACL</name>